<proteinExistence type="predicted"/>
<dbReference type="OrthoDB" id="258743at2"/>
<dbReference type="RefSeq" id="WP_052725185.1">
    <property type="nucleotide sequence ID" value="NZ_JBHSZT010000001.1"/>
</dbReference>
<dbReference type="Proteomes" id="UP000033558">
    <property type="component" value="Unassembled WGS sequence"/>
</dbReference>
<keyword evidence="1" id="KW-0472">Membrane</keyword>
<organism evidence="2 3">
    <name type="scientific">Bombilactobacillus mellifer</name>
    <dbReference type="NCBI Taxonomy" id="1218492"/>
    <lineage>
        <taxon>Bacteria</taxon>
        <taxon>Bacillati</taxon>
        <taxon>Bacillota</taxon>
        <taxon>Bacilli</taxon>
        <taxon>Lactobacillales</taxon>
        <taxon>Lactobacillaceae</taxon>
        <taxon>Bombilactobacillus</taxon>
    </lineage>
</organism>
<feature type="transmembrane region" description="Helical" evidence="1">
    <location>
        <begin position="244"/>
        <end position="273"/>
    </location>
</feature>
<keyword evidence="1" id="KW-1133">Transmembrane helix</keyword>
<feature type="transmembrane region" description="Helical" evidence="1">
    <location>
        <begin position="62"/>
        <end position="83"/>
    </location>
</feature>
<accession>A0A0F4LV05</accession>
<dbReference type="PATRIC" id="fig|1218492.5.peg.783"/>
<feature type="transmembrane region" description="Helical" evidence="1">
    <location>
        <begin position="215"/>
        <end position="232"/>
    </location>
</feature>
<evidence type="ECO:0000313" key="2">
    <source>
        <dbReference type="EMBL" id="KJY62435.1"/>
    </source>
</evidence>
<dbReference type="EMBL" id="JXJQ01000006">
    <property type="protein sequence ID" value="KJY62435.1"/>
    <property type="molecule type" value="Genomic_DNA"/>
</dbReference>
<evidence type="ECO:0000256" key="1">
    <source>
        <dbReference type="SAM" id="Phobius"/>
    </source>
</evidence>
<sequence length="277" mass="30574">MISLTQFNAIFNQLTLASITILIIFLIFSLILLPFLLIVIVSQLGQVAKKVLVQTLGGKSQIIVGGLGVIIHELSHTIVALLFGHHITKLRLLNIQKNTASLGSVEHYYNAHNLYQRMGNFFIGLAPFYGCAFCLEILQNWFFQTGFVYQQWGMLLTSGETIRQGMLATLVLPALKAIFVPLRGRTLGFLLLVLLISSTGFSLSNNDLRSAVKGILPLAILCSVVGILMAWLGQTVKLVSGVWVLVNCCLLLAIKAIIFILIALLPLLLLLFIRRLF</sequence>
<feature type="transmembrane region" description="Helical" evidence="1">
    <location>
        <begin position="21"/>
        <end position="42"/>
    </location>
</feature>
<comment type="caution">
    <text evidence="2">The sequence shown here is derived from an EMBL/GenBank/DDBJ whole genome shotgun (WGS) entry which is preliminary data.</text>
</comment>
<keyword evidence="3" id="KW-1185">Reference proteome</keyword>
<reference evidence="2 3" key="1">
    <citation type="submission" date="2015-01" db="EMBL/GenBank/DDBJ databases">
        <title>Comparative genomics of the lactic acid bacteria isolated from the honey bee gut.</title>
        <authorList>
            <person name="Ellegaard K.M."/>
            <person name="Tamarit D."/>
            <person name="Javelind E."/>
            <person name="Olofsson T."/>
            <person name="Andersson S.G."/>
            <person name="Vasquez A."/>
        </authorList>
    </citation>
    <scope>NUCLEOTIDE SEQUENCE [LARGE SCALE GENOMIC DNA]</scope>
    <source>
        <strain evidence="2 3">Bin4</strain>
    </source>
</reference>
<feature type="transmembrane region" description="Helical" evidence="1">
    <location>
        <begin position="121"/>
        <end position="142"/>
    </location>
</feature>
<name>A0A0F4LV05_9LACO</name>
<dbReference type="AlphaFoldDB" id="A0A0F4LV05"/>
<dbReference type="STRING" id="1218492.JG30_06480"/>
<gene>
    <name evidence="2" type="ORF">JG30_06480</name>
</gene>
<evidence type="ECO:0000313" key="3">
    <source>
        <dbReference type="Proteomes" id="UP000033558"/>
    </source>
</evidence>
<dbReference type="HOGENOM" id="CLU_080089_1_0_9"/>
<protein>
    <submittedName>
        <fullName evidence="2">Uncharacterized protein</fullName>
    </submittedName>
</protein>
<feature type="transmembrane region" description="Helical" evidence="1">
    <location>
        <begin position="186"/>
        <end position="203"/>
    </location>
</feature>
<keyword evidence="1" id="KW-0812">Transmembrane</keyword>